<protein>
    <recommendedName>
        <fullName evidence="2">Peptidase S8/S53 domain-containing protein</fullName>
    </recommendedName>
</protein>
<dbReference type="InterPro" id="IPR036852">
    <property type="entry name" value="Peptidase_S8/S53_dom_sf"/>
</dbReference>
<evidence type="ECO:0000256" key="1">
    <source>
        <dbReference type="PROSITE-ProRule" id="PRU01240"/>
    </source>
</evidence>
<dbReference type="Proteomes" id="UP000190951">
    <property type="component" value="Chromosome"/>
</dbReference>
<organism evidence="3 4">
    <name type="scientific">Clostridium felsineum</name>
    <dbReference type="NCBI Taxonomy" id="36839"/>
    <lineage>
        <taxon>Bacteria</taxon>
        <taxon>Bacillati</taxon>
        <taxon>Bacillota</taxon>
        <taxon>Clostridia</taxon>
        <taxon>Eubacteriales</taxon>
        <taxon>Clostridiaceae</taxon>
        <taxon>Clostridium</taxon>
    </lineage>
</organism>
<dbReference type="PROSITE" id="PS51892">
    <property type="entry name" value="SUBTILASE"/>
    <property type="match status" value="1"/>
</dbReference>
<feature type="active site" description="Charge relay system" evidence="1">
    <location>
        <position position="200"/>
    </location>
</feature>
<keyword evidence="1" id="KW-0378">Hydrolase</keyword>
<dbReference type="GO" id="GO:0004252">
    <property type="term" value="F:serine-type endopeptidase activity"/>
    <property type="evidence" value="ECO:0007669"/>
    <property type="project" value="UniProtKB-UniRule"/>
</dbReference>
<dbReference type="Gene3D" id="3.40.50.200">
    <property type="entry name" value="Peptidase S8/S53 domain"/>
    <property type="match status" value="1"/>
</dbReference>
<dbReference type="Pfam" id="PF00082">
    <property type="entry name" value="Peptidase_S8"/>
    <property type="match status" value="1"/>
</dbReference>
<feature type="active site" description="Charge relay system" evidence="1">
    <location>
        <position position="45"/>
    </location>
</feature>
<evidence type="ECO:0000313" key="3">
    <source>
        <dbReference type="EMBL" id="URZ12494.1"/>
    </source>
</evidence>
<dbReference type="KEGG" id="crw:CROST_032160"/>
<dbReference type="AlphaFoldDB" id="A0A1S8L377"/>
<keyword evidence="1" id="KW-0720">Serine protease</keyword>
<dbReference type="GO" id="GO:0006508">
    <property type="term" value="P:proteolysis"/>
    <property type="evidence" value="ECO:0007669"/>
    <property type="project" value="UniProtKB-KW"/>
</dbReference>
<proteinExistence type="inferred from homology"/>
<keyword evidence="4" id="KW-1185">Reference proteome</keyword>
<keyword evidence="1" id="KW-0645">Protease</keyword>
<gene>
    <name evidence="3" type="ORF">CROST_032160</name>
</gene>
<evidence type="ECO:0000313" key="4">
    <source>
        <dbReference type="Proteomes" id="UP000190951"/>
    </source>
</evidence>
<dbReference type="STRING" id="84029.CROST_27890"/>
<name>A0A1S8L377_9CLOT</name>
<accession>A0A1S8L377</accession>
<comment type="similarity">
    <text evidence="1">Belongs to the peptidase S8 family.</text>
</comment>
<dbReference type="RefSeq" id="WP_077832623.1">
    <property type="nucleotide sequence ID" value="NZ_CP096983.1"/>
</dbReference>
<reference evidence="3 4" key="1">
    <citation type="submission" date="2022-04" db="EMBL/GenBank/DDBJ databases">
        <title>Genome sequence of C. roseum typestrain.</title>
        <authorList>
            <person name="Poehlein A."/>
            <person name="Schoch T."/>
            <person name="Duerre P."/>
            <person name="Daniel R."/>
        </authorList>
    </citation>
    <scope>NUCLEOTIDE SEQUENCE [LARGE SCALE GENOMIC DNA]</scope>
    <source>
        <strain evidence="3 4">DSM 7320</strain>
    </source>
</reference>
<sequence length="479" mass="56383">MKIAIIDDGVNSSSDLYVEKMEQDLVVGDNLEIFIRKDKSDRISHGTVCAAIIKKYIQNPCIISIKILDELTRKGNVNKLCRAIEWCIDNDVNIINLSNGSVYYKDFQRLRNICNRAFDKGIYIVAAKNNNNKYTIPACLPNVIGIKCWKGIFINTYFNKGYKKIQIEKNTYVGIDFLVNSVHKLNTKSGSIYITERCNSYATAYFTAIIYNVLQYIKDEFRFNIVKQNIVRNREWCNTLKSISYLKAAYILDLSKSIFTEYLFFDFKYIDNYFDFMKIYDKTFDLVIVFNKHDKNQVKKIKECIELKKEHIRSVILCKTVSNEIIKFLNKNDIMFWHEGIFKKLKNKKHKENQTPIVYFLGNKKEVIGIINEIKELFYLDGYYALKSSNYEFSYLYGFEYFPKGSKYNKYFNNISYKYSPDIILAAMDCNKIDIKDDIIIRVNKALECEIFSPKKKNSKKICTKKIKDIYKSILEYYS</sequence>
<evidence type="ECO:0000259" key="2">
    <source>
        <dbReference type="Pfam" id="PF00082"/>
    </source>
</evidence>
<dbReference type="SUPFAM" id="SSF52743">
    <property type="entry name" value="Subtilisin-like"/>
    <property type="match status" value="1"/>
</dbReference>
<feature type="domain" description="Peptidase S8/S53" evidence="2">
    <location>
        <begin position="2"/>
        <end position="148"/>
    </location>
</feature>
<dbReference type="InterPro" id="IPR000209">
    <property type="entry name" value="Peptidase_S8/S53_dom"/>
</dbReference>
<feature type="active site" description="Charge relay system" evidence="1">
    <location>
        <position position="7"/>
    </location>
</feature>
<dbReference type="EMBL" id="CP096983">
    <property type="protein sequence ID" value="URZ12494.1"/>
    <property type="molecule type" value="Genomic_DNA"/>
</dbReference>